<dbReference type="Proteomes" id="UP000326903">
    <property type="component" value="Unassembled WGS sequence"/>
</dbReference>
<dbReference type="SFLD" id="SFLDG01129">
    <property type="entry name" value="C1.5:_HAD__Beta-PGM__Phosphata"/>
    <property type="match status" value="1"/>
</dbReference>
<dbReference type="NCBIfam" id="TIGR02254">
    <property type="entry name" value="YjjG_YfnB"/>
    <property type="match status" value="1"/>
</dbReference>
<name>A0A5J5IHK9_9BACT</name>
<dbReference type="Pfam" id="PF00702">
    <property type="entry name" value="Hydrolase"/>
    <property type="match status" value="1"/>
</dbReference>
<sequence length="236" mass="27929">MKPAPTKYRHLFFDLDHTLWDFDANAKESLTEIYNIFELESKFVSPFEFFYSTYLKHNAILWDRFEKGYITSEELKWKRMWRTLVDFRIGDEKLAKEMSAKFLEILPTKKRVFDYTFEILDYLTEKNYSIHLITNGFEKTQWSKLNNSALAKYFTHVITSETSNSMKPQKEIFEYALKKTNGNIEECIMIGDNLNADIQGALNAGMDAIFVNHIKANHSFKPTHTVYHLKELEFIL</sequence>
<evidence type="ECO:0000313" key="2">
    <source>
        <dbReference type="Proteomes" id="UP000326903"/>
    </source>
</evidence>
<dbReference type="Gene3D" id="3.40.50.1000">
    <property type="entry name" value="HAD superfamily/HAD-like"/>
    <property type="match status" value="1"/>
</dbReference>
<dbReference type="PANTHER" id="PTHR47478:SF1">
    <property type="entry name" value="PYRIMIDINE 5'-NUCLEOTIDASE YJJG"/>
    <property type="match status" value="1"/>
</dbReference>
<dbReference type="InterPro" id="IPR006439">
    <property type="entry name" value="HAD-SF_hydro_IA"/>
</dbReference>
<dbReference type="SUPFAM" id="SSF56784">
    <property type="entry name" value="HAD-like"/>
    <property type="match status" value="1"/>
</dbReference>
<dbReference type="Gene3D" id="1.10.150.240">
    <property type="entry name" value="Putative phosphatase, domain 2"/>
    <property type="match status" value="1"/>
</dbReference>
<evidence type="ECO:0000313" key="1">
    <source>
        <dbReference type="EMBL" id="KAA9039615.1"/>
    </source>
</evidence>
<dbReference type="InterPro" id="IPR052550">
    <property type="entry name" value="Pyrimidine_5'-ntase_YjjG"/>
</dbReference>
<dbReference type="GO" id="GO:0008253">
    <property type="term" value="F:5'-nucleotidase activity"/>
    <property type="evidence" value="ECO:0007669"/>
    <property type="project" value="InterPro"/>
</dbReference>
<keyword evidence="2" id="KW-1185">Reference proteome</keyword>
<dbReference type="InterPro" id="IPR011951">
    <property type="entry name" value="HAD-SF_hydro_IA_YjjG/PynA"/>
</dbReference>
<comment type="caution">
    <text evidence="1">The sequence shown here is derived from an EMBL/GenBank/DDBJ whole genome shotgun (WGS) entry which is preliminary data.</text>
</comment>
<proteinExistence type="predicted"/>
<dbReference type="InterPro" id="IPR036412">
    <property type="entry name" value="HAD-like_sf"/>
</dbReference>
<dbReference type="InterPro" id="IPR023198">
    <property type="entry name" value="PGP-like_dom2"/>
</dbReference>
<gene>
    <name evidence="1" type="ORF">FW778_12140</name>
</gene>
<organism evidence="1 2">
    <name type="scientific">Ginsengibacter hankyongi</name>
    <dbReference type="NCBI Taxonomy" id="2607284"/>
    <lineage>
        <taxon>Bacteria</taxon>
        <taxon>Pseudomonadati</taxon>
        <taxon>Bacteroidota</taxon>
        <taxon>Chitinophagia</taxon>
        <taxon>Chitinophagales</taxon>
        <taxon>Chitinophagaceae</taxon>
        <taxon>Ginsengibacter</taxon>
    </lineage>
</organism>
<dbReference type="PRINTS" id="PR00413">
    <property type="entry name" value="HADHALOGNASE"/>
</dbReference>
<protein>
    <submittedName>
        <fullName evidence="1">Noncanonical pyrimidine nucleotidase, YjjG family</fullName>
    </submittedName>
</protein>
<dbReference type="InterPro" id="IPR023214">
    <property type="entry name" value="HAD_sf"/>
</dbReference>
<dbReference type="SFLD" id="SFLDS00003">
    <property type="entry name" value="Haloacid_Dehalogenase"/>
    <property type="match status" value="1"/>
</dbReference>
<dbReference type="PANTHER" id="PTHR47478">
    <property type="match status" value="1"/>
</dbReference>
<dbReference type="AlphaFoldDB" id="A0A5J5IHK9"/>
<reference evidence="1 2" key="1">
    <citation type="submission" date="2019-09" db="EMBL/GenBank/DDBJ databases">
        <title>Draft genome sequence of Ginsengibacter sp. BR5-29.</title>
        <authorList>
            <person name="Im W.-T."/>
        </authorList>
    </citation>
    <scope>NUCLEOTIDE SEQUENCE [LARGE SCALE GENOMIC DNA]</scope>
    <source>
        <strain evidence="1 2">BR5-29</strain>
    </source>
</reference>
<accession>A0A5J5IHK9</accession>
<dbReference type="NCBIfam" id="TIGR01549">
    <property type="entry name" value="HAD-SF-IA-v1"/>
    <property type="match status" value="1"/>
</dbReference>
<dbReference type="EMBL" id="VYQF01000002">
    <property type="protein sequence ID" value="KAA9039615.1"/>
    <property type="molecule type" value="Genomic_DNA"/>
</dbReference>